<dbReference type="EMBL" id="MHPP01000001">
    <property type="protein sequence ID" value="OGZ85588.1"/>
    <property type="molecule type" value="Genomic_DNA"/>
</dbReference>
<organism evidence="1 2">
    <name type="scientific">Candidatus Staskawiczbacteria bacterium RIFOXYC1_FULL_38_18</name>
    <dbReference type="NCBI Taxonomy" id="1802229"/>
    <lineage>
        <taxon>Bacteria</taxon>
        <taxon>Candidatus Staskawicziibacteriota</taxon>
    </lineage>
</organism>
<comment type="caution">
    <text evidence="1">The sequence shown here is derived from an EMBL/GenBank/DDBJ whole genome shotgun (WGS) entry which is preliminary data.</text>
</comment>
<dbReference type="AlphaFoldDB" id="A0A1G2JH52"/>
<dbReference type="Proteomes" id="UP000177751">
    <property type="component" value="Unassembled WGS sequence"/>
</dbReference>
<name>A0A1G2JH52_9BACT</name>
<accession>A0A1G2JH52</accession>
<reference evidence="1 2" key="1">
    <citation type="journal article" date="2016" name="Nat. Commun.">
        <title>Thousands of microbial genomes shed light on interconnected biogeochemical processes in an aquifer system.</title>
        <authorList>
            <person name="Anantharaman K."/>
            <person name="Brown C.T."/>
            <person name="Hug L.A."/>
            <person name="Sharon I."/>
            <person name="Castelle C.J."/>
            <person name="Probst A.J."/>
            <person name="Thomas B.C."/>
            <person name="Singh A."/>
            <person name="Wilkins M.J."/>
            <person name="Karaoz U."/>
            <person name="Brodie E.L."/>
            <person name="Williams K.H."/>
            <person name="Hubbard S.S."/>
            <person name="Banfield J.F."/>
        </authorList>
    </citation>
    <scope>NUCLEOTIDE SEQUENCE [LARGE SCALE GENOMIC DNA]</scope>
</reference>
<evidence type="ECO:0000313" key="2">
    <source>
        <dbReference type="Proteomes" id="UP000177751"/>
    </source>
</evidence>
<sequence>MIEGFISAGNNANINQFISPKELDCRKNYAIVCQTDKKDYPWDYAGTIRIQVMGLSGTAFITDTSSTPHISIPLFGSFS</sequence>
<evidence type="ECO:0000313" key="1">
    <source>
        <dbReference type="EMBL" id="OGZ85588.1"/>
    </source>
</evidence>
<gene>
    <name evidence="1" type="ORF">A2401_02455</name>
</gene>
<protein>
    <submittedName>
        <fullName evidence="1">Uncharacterized protein</fullName>
    </submittedName>
</protein>
<proteinExistence type="predicted"/>